<protein>
    <submittedName>
        <fullName evidence="3">Beta-lactamase domain-containing protein</fullName>
    </submittedName>
</protein>
<comment type="similarity">
    <text evidence="1">Belongs to the metallo-beta-lactamase superfamily. Class-B beta-lactamase family.</text>
</comment>
<dbReference type="GO" id="GO:0017001">
    <property type="term" value="P:antibiotic catabolic process"/>
    <property type="evidence" value="ECO:0007669"/>
    <property type="project" value="UniProtKB-ARBA"/>
</dbReference>
<dbReference type="Pfam" id="PF00753">
    <property type="entry name" value="Lactamase_B"/>
    <property type="match status" value="1"/>
</dbReference>
<name>A0A975GK31_9BACT</name>
<evidence type="ECO:0000313" key="4">
    <source>
        <dbReference type="Proteomes" id="UP000663722"/>
    </source>
</evidence>
<dbReference type="InterPro" id="IPR036866">
    <property type="entry name" value="RibonucZ/Hydroxyglut_hydro"/>
</dbReference>
<feature type="domain" description="Metallo-beta-lactamase" evidence="2">
    <location>
        <begin position="23"/>
        <end position="210"/>
    </location>
</feature>
<evidence type="ECO:0000313" key="3">
    <source>
        <dbReference type="EMBL" id="QTA84314.1"/>
    </source>
</evidence>
<proteinExistence type="inferred from homology"/>
<dbReference type="Proteomes" id="UP000663722">
    <property type="component" value="Chromosome"/>
</dbReference>
<sequence>MKRTAITNTVTYIEPDSMSNFKSCAGVVVSGSARIFLDVNMSKADTLTLLRSEPPDMAFISHYHLDHVIWGKLVLEHTDAELFIPEGEEAYLGSLDELVQKTAGSYGLIPEWTDFIANVIGFQGLSGFSTYMPEDRVSAGHDTIQCIPSPGHSPSHTSFYFPEEKILFTGDMGIDRFGPWYGWADCDLRELVASALRLRALDVSVLLTSHGGILTSDIEKAWDNGLRKIIEREQHIEDRLHKGKTRAEIIEQGIFFRNKSEVMEPMRSFLYMWDSYMLDQHMTVLKEGGLRQFFPEFKTVIYTEKRK</sequence>
<gene>
    <name evidence="3" type="ORF">dnm_003080</name>
</gene>
<dbReference type="PANTHER" id="PTHR42951">
    <property type="entry name" value="METALLO-BETA-LACTAMASE DOMAIN-CONTAINING"/>
    <property type="match status" value="1"/>
</dbReference>
<evidence type="ECO:0000256" key="1">
    <source>
        <dbReference type="ARBA" id="ARBA00005250"/>
    </source>
</evidence>
<organism evidence="3 4">
    <name type="scientific">Desulfonema magnum</name>
    <dbReference type="NCBI Taxonomy" id="45655"/>
    <lineage>
        <taxon>Bacteria</taxon>
        <taxon>Pseudomonadati</taxon>
        <taxon>Thermodesulfobacteriota</taxon>
        <taxon>Desulfobacteria</taxon>
        <taxon>Desulfobacterales</taxon>
        <taxon>Desulfococcaceae</taxon>
        <taxon>Desulfonema</taxon>
    </lineage>
</organism>
<dbReference type="SMART" id="SM00849">
    <property type="entry name" value="Lactamase_B"/>
    <property type="match status" value="1"/>
</dbReference>
<keyword evidence="4" id="KW-1185">Reference proteome</keyword>
<dbReference type="InterPro" id="IPR050855">
    <property type="entry name" value="NDM-1-like"/>
</dbReference>
<accession>A0A975GK31</accession>
<dbReference type="KEGG" id="dmm:dnm_003080"/>
<dbReference type="PANTHER" id="PTHR42951:SF4">
    <property type="entry name" value="ACYL-COENZYME A THIOESTERASE MBLAC2"/>
    <property type="match status" value="1"/>
</dbReference>
<dbReference type="Gene3D" id="3.60.15.10">
    <property type="entry name" value="Ribonuclease Z/Hydroxyacylglutathione hydrolase-like"/>
    <property type="match status" value="1"/>
</dbReference>
<dbReference type="RefSeq" id="WP_207680849.1">
    <property type="nucleotide sequence ID" value="NZ_CP061800.1"/>
</dbReference>
<dbReference type="AlphaFoldDB" id="A0A975GK31"/>
<dbReference type="SUPFAM" id="SSF56281">
    <property type="entry name" value="Metallo-hydrolase/oxidoreductase"/>
    <property type="match status" value="1"/>
</dbReference>
<dbReference type="InterPro" id="IPR001279">
    <property type="entry name" value="Metallo-B-lactamas"/>
</dbReference>
<reference evidence="3" key="1">
    <citation type="journal article" date="2021" name="Microb. Physiol.">
        <title>Proteogenomic Insights into the Physiology of Marine, Sulfate-Reducing, Filamentous Desulfonema limicola and Desulfonema magnum.</title>
        <authorList>
            <person name="Schnaars V."/>
            <person name="Wohlbrand L."/>
            <person name="Scheve S."/>
            <person name="Hinrichs C."/>
            <person name="Reinhardt R."/>
            <person name="Rabus R."/>
        </authorList>
    </citation>
    <scope>NUCLEOTIDE SEQUENCE</scope>
    <source>
        <strain evidence="3">4be13</strain>
    </source>
</reference>
<evidence type="ECO:0000259" key="2">
    <source>
        <dbReference type="SMART" id="SM00849"/>
    </source>
</evidence>
<dbReference type="EMBL" id="CP061800">
    <property type="protein sequence ID" value="QTA84314.1"/>
    <property type="molecule type" value="Genomic_DNA"/>
</dbReference>